<dbReference type="AlphaFoldDB" id="A0A1H4L828"/>
<evidence type="ECO:0000313" key="3">
    <source>
        <dbReference type="Proteomes" id="UP000183561"/>
    </source>
</evidence>
<name>A0A1H4L828_9NOCA</name>
<dbReference type="EMBL" id="FNSV01000005">
    <property type="protein sequence ID" value="SEB66894.1"/>
    <property type="molecule type" value="Genomic_DNA"/>
</dbReference>
<sequence length="170" mass="18415">MRCGAYPDEESTGAAKSRSRAVGTDGSHPEELAAETVGTLLAEHSGDDHPPAVAHQDHQQAGVVRAAAARHQLHHVQVVPAETAALRLLEETGVLGDHRTGVLLDLAGSGLTITVLGRSTATVLSRTRTDEIRGDLIDELIRDHQLDQHHLGEPTDPFSHYQRRRLSWTL</sequence>
<evidence type="ECO:0000313" key="2">
    <source>
        <dbReference type="EMBL" id="SEB66894.1"/>
    </source>
</evidence>
<proteinExistence type="predicted"/>
<keyword evidence="3" id="KW-1185">Reference proteome</keyword>
<organism evidence="2 3">
    <name type="scientific">Rhodococcus koreensis</name>
    <dbReference type="NCBI Taxonomy" id="99653"/>
    <lineage>
        <taxon>Bacteria</taxon>
        <taxon>Bacillati</taxon>
        <taxon>Actinomycetota</taxon>
        <taxon>Actinomycetes</taxon>
        <taxon>Mycobacteriales</taxon>
        <taxon>Nocardiaceae</taxon>
        <taxon>Rhodococcus</taxon>
    </lineage>
</organism>
<dbReference type="Proteomes" id="UP000183561">
    <property type="component" value="Unassembled WGS sequence"/>
</dbReference>
<reference evidence="3" key="1">
    <citation type="submission" date="2016-10" db="EMBL/GenBank/DDBJ databases">
        <authorList>
            <person name="Varghese N."/>
            <person name="Submissions S."/>
        </authorList>
    </citation>
    <scope>NUCLEOTIDE SEQUENCE [LARGE SCALE GENOMIC DNA]</scope>
    <source>
        <strain evidence="3">DSM 44498</strain>
    </source>
</reference>
<evidence type="ECO:0000256" key="1">
    <source>
        <dbReference type="SAM" id="MobiDB-lite"/>
    </source>
</evidence>
<feature type="region of interest" description="Disordered" evidence="1">
    <location>
        <begin position="1"/>
        <end position="31"/>
    </location>
</feature>
<accession>A0A1H4L828</accession>
<protein>
    <submittedName>
        <fullName evidence="2">Uncharacterized protein</fullName>
    </submittedName>
</protein>
<gene>
    <name evidence="2" type="ORF">SAMN04490239_1140</name>
</gene>
<dbReference type="RefSeq" id="WP_074933617.1">
    <property type="nucleotide sequence ID" value="NZ_FNSV01000005.1"/>
</dbReference>
<dbReference type="OrthoDB" id="4488106at2"/>